<dbReference type="AlphaFoldDB" id="A0A9D5D6H6"/>
<gene>
    <name evidence="5" type="ORF">J5N97_003990</name>
</gene>
<dbReference type="PANTHER" id="PTHR12537">
    <property type="entry name" value="RNA BINDING PROTEIN PUMILIO-RELATED"/>
    <property type="match status" value="1"/>
</dbReference>
<dbReference type="Pfam" id="PF00806">
    <property type="entry name" value="PUF"/>
    <property type="match status" value="2"/>
</dbReference>
<dbReference type="Proteomes" id="UP001085076">
    <property type="component" value="Miscellaneous, Linkage group lg01"/>
</dbReference>
<evidence type="ECO:0000256" key="2">
    <source>
        <dbReference type="ARBA" id="ARBA00022845"/>
    </source>
</evidence>
<feature type="repeat" description="Pumilio" evidence="3">
    <location>
        <begin position="76"/>
        <end position="113"/>
    </location>
</feature>
<accession>A0A9D5D6H6</accession>
<dbReference type="OrthoDB" id="668540at2759"/>
<keyword evidence="2" id="KW-0810">Translation regulation</keyword>
<evidence type="ECO:0000256" key="3">
    <source>
        <dbReference type="PROSITE-ProRule" id="PRU00317"/>
    </source>
</evidence>
<protein>
    <recommendedName>
        <fullName evidence="4">PUM-HD domain-containing protein</fullName>
    </recommendedName>
</protein>
<dbReference type="SMART" id="SM00025">
    <property type="entry name" value="Pumilio"/>
    <property type="match status" value="2"/>
</dbReference>
<dbReference type="SUPFAM" id="SSF48371">
    <property type="entry name" value="ARM repeat"/>
    <property type="match status" value="1"/>
</dbReference>
<evidence type="ECO:0000313" key="5">
    <source>
        <dbReference type="EMBL" id="KAJ0985634.1"/>
    </source>
</evidence>
<keyword evidence="1" id="KW-0677">Repeat</keyword>
<dbReference type="Gene3D" id="1.25.10.10">
    <property type="entry name" value="Leucine-rich Repeat Variant"/>
    <property type="match status" value="1"/>
</dbReference>
<dbReference type="GO" id="GO:0006417">
    <property type="term" value="P:regulation of translation"/>
    <property type="evidence" value="ECO:0007669"/>
    <property type="project" value="UniProtKB-KW"/>
</dbReference>
<comment type="caution">
    <text evidence="5">The sequence shown here is derived from an EMBL/GenBank/DDBJ whole genome shotgun (WGS) entry which is preliminary data.</text>
</comment>
<dbReference type="PANTHER" id="PTHR12537:SF13">
    <property type="entry name" value="PUMILIO HOMOLOGY DOMAIN FAMILY MEMBER 4"/>
    <property type="match status" value="1"/>
</dbReference>
<dbReference type="InterPro" id="IPR016024">
    <property type="entry name" value="ARM-type_fold"/>
</dbReference>
<dbReference type="GO" id="GO:0005737">
    <property type="term" value="C:cytoplasm"/>
    <property type="evidence" value="ECO:0007669"/>
    <property type="project" value="TreeGrafter"/>
</dbReference>
<evidence type="ECO:0000256" key="1">
    <source>
        <dbReference type="ARBA" id="ARBA00022737"/>
    </source>
</evidence>
<name>A0A9D5D6H6_9LILI</name>
<dbReference type="InterPro" id="IPR011989">
    <property type="entry name" value="ARM-like"/>
</dbReference>
<proteinExistence type="predicted"/>
<dbReference type="InterPro" id="IPR001313">
    <property type="entry name" value="Pumilio_RNA-bd_rpt"/>
</dbReference>
<dbReference type="GO" id="GO:0003729">
    <property type="term" value="F:mRNA binding"/>
    <property type="evidence" value="ECO:0007669"/>
    <property type="project" value="TreeGrafter"/>
</dbReference>
<evidence type="ECO:0000259" key="4">
    <source>
        <dbReference type="PROSITE" id="PS50303"/>
    </source>
</evidence>
<dbReference type="PROSITE" id="PS50302">
    <property type="entry name" value="PUM"/>
    <property type="match status" value="2"/>
</dbReference>
<feature type="domain" description="PUM-HD" evidence="4">
    <location>
        <begin position="1"/>
        <end position="139"/>
    </location>
</feature>
<organism evidence="5 6">
    <name type="scientific">Dioscorea zingiberensis</name>
    <dbReference type="NCBI Taxonomy" id="325984"/>
    <lineage>
        <taxon>Eukaryota</taxon>
        <taxon>Viridiplantae</taxon>
        <taxon>Streptophyta</taxon>
        <taxon>Embryophyta</taxon>
        <taxon>Tracheophyta</taxon>
        <taxon>Spermatophyta</taxon>
        <taxon>Magnoliopsida</taxon>
        <taxon>Liliopsida</taxon>
        <taxon>Dioscoreales</taxon>
        <taxon>Dioscoreaceae</taxon>
        <taxon>Dioscorea</taxon>
    </lineage>
</organism>
<feature type="repeat" description="Pumilio" evidence="3">
    <location>
        <begin position="40"/>
        <end position="75"/>
    </location>
</feature>
<reference evidence="5" key="2">
    <citation type="journal article" date="2022" name="Hortic Res">
        <title>The genome of Dioscorea zingiberensis sheds light on the biosynthesis, origin and evolution of the medicinally important diosgenin saponins.</title>
        <authorList>
            <person name="Li Y."/>
            <person name="Tan C."/>
            <person name="Li Z."/>
            <person name="Guo J."/>
            <person name="Li S."/>
            <person name="Chen X."/>
            <person name="Wang C."/>
            <person name="Dai X."/>
            <person name="Yang H."/>
            <person name="Song W."/>
            <person name="Hou L."/>
            <person name="Xu J."/>
            <person name="Tong Z."/>
            <person name="Xu A."/>
            <person name="Yuan X."/>
            <person name="Wang W."/>
            <person name="Yang Q."/>
            <person name="Chen L."/>
            <person name="Sun Z."/>
            <person name="Wang K."/>
            <person name="Pan B."/>
            <person name="Chen J."/>
            <person name="Bao Y."/>
            <person name="Liu F."/>
            <person name="Qi X."/>
            <person name="Gang D.R."/>
            <person name="Wen J."/>
            <person name="Li J."/>
        </authorList>
    </citation>
    <scope>NUCLEOTIDE SEQUENCE</scope>
    <source>
        <strain evidence="5">Dzin_1.0</strain>
    </source>
</reference>
<dbReference type="InterPro" id="IPR033133">
    <property type="entry name" value="PUM-HD"/>
</dbReference>
<dbReference type="PROSITE" id="PS50303">
    <property type="entry name" value="PUM_HD"/>
    <property type="match status" value="1"/>
</dbReference>
<dbReference type="EMBL" id="JAGGNH010000001">
    <property type="protein sequence ID" value="KAJ0985634.1"/>
    <property type="molecule type" value="Genomic_DNA"/>
</dbReference>
<keyword evidence="6" id="KW-1185">Reference proteome</keyword>
<evidence type="ECO:0000313" key="6">
    <source>
        <dbReference type="Proteomes" id="UP001085076"/>
    </source>
</evidence>
<reference evidence="5" key="1">
    <citation type="submission" date="2021-03" db="EMBL/GenBank/DDBJ databases">
        <authorList>
            <person name="Li Z."/>
            <person name="Yang C."/>
        </authorList>
    </citation>
    <scope>NUCLEOTIDE SEQUENCE</scope>
    <source>
        <strain evidence="5">Dzin_1.0</strain>
        <tissue evidence="5">Leaf</tissue>
    </source>
</reference>
<sequence>MSAWIVIQRWHWPAVSRRNYVVQFILDSKNQSVVMILVSQFEGNYVQLSMQKFSSNVVEKCLKVFGEEGRAKIIAEMLSVHRFEQLMQDPYANYVVQSALVNSKGPLHTALVEAIRPHASVLRTSPYCKRIFSRALLKK</sequence>